<dbReference type="FunFam" id="2.60.40.10:FF:001114">
    <property type="entry name" value="Chitinase A1"/>
    <property type="match status" value="2"/>
</dbReference>
<evidence type="ECO:0000256" key="4">
    <source>
        <dbReference type="ARBA" id="ARBA00023295"/>
    </source>
</evidence>
<dbReference type="RefSeq" id="WP_185390287.1">
    <property type="nucleotide sequence ID" value="NZ_JAARQN010000020.1"/>
</dbReference>
<dbReference type="CDD" id="cd00063">
    <property type="entry name" value="FN3"/>
    <property type="match status" value="2"/>
</dbReference>
<dbReference type="InterPro" id="IPR003961">
    <property type="entry name" value="FN3_dom"/>
</dbReference>
<dbReference type="Gene3D" id="2.70.50.50">
    <property type="entry name" value="chitin-binding protein cbp21"/>
    <property type="match status" value="1"/>
</dbReference>
<dbReference type="PANTHER" id="PTHR34823:SF1">
    <property type="entry name" value="CHITIN-BINDING TYPE-4 DOMAIN-CONTAINING PROTEIN"/>
    <property type="match status" value="1"/>
</dbReference>
<dbReference type="Pfam" id="PF02839">
    <property type="entry name" value="CBM_5_12"/>
    <property type="match status" value="1"/>
</dbReference>
<dbReference type="Pfam" id="PF03067">
    <property type="entry name" value="LPMO_10"/>
    <property type="match status" value="1"/>
</dbReference>
<dbReference type="SUPFAM" id="SSF49265">
    <property type="entry name" value="Fibronectin type III"/>
    <property type="match status" value="1"/>
</dbReference>
<dbReference type="PROSITE" id="PS50853">
    <property type="entry name" value="FN3"/>
    <property type="match status" value="2"/>
</dbReference>
<dbReference type="CDD" id="cd21177">
    <property type="entry name" value="LPMO_AA10"/>
    <property type="match status" value="1"/>
</dbReference>
<evidence type="ECO:0000256" key="1">
    <source>
        <dbReference type="ARBA" id="ARBA00022729"/>
    </source>
</evidence>
<keyword evidence="1" id="KW-0732">Signal</keyword>
<dbReference type="GO" id="GO:0005576">
    <property type="term" value="C:extracellular region"/>
    <property type="evidence" value="ECO:0007669"/>
    <property type="project" value="InterPro"/>
</dbReference>
<evidence type="ECO:0000256" key="5">
    <source>
        <dbReference type="ARBA" id="ARBA00023326"/>
    </source>
</evidence>
<feature type="domain" description="Fibronectin type-III" evidence="6">
    <location>
        <begin position="219"/>
        <end position="307"/>
    </location>
</feature>
<reference evidence="7 8" key="1">
    <citation type="submission" date="2020-03" db="EMBL/GenBank/DDBJ databases">
        <title>Soil Listeria distribution.</title>
        <authorList>
            <person name="Liao J."/>
            <person name="Wiedmann M."/>
        </authorList>
    </citation>
    <scope>NUCLEOTIDE SEQUENCE [LARGE SCALE GENOMIC DNA]</scope>
    <source>
        <strain evidence="7 8">FSL L7-1614</strain>
    </source>
</reference>
<dbReference type="GO" id="GO:0000272">
    <property type="term" value="P:polysaccharide catabolic process"/>
    <property type="evidence" value="ECO:0007669"/>
    <property type="project" value="UniProtKB-KW"/>
</dbReference>
<dbReference type="SUPFAM" id="SSF51055">
    <property type="entry name" value="Carbohydrate binding domain"/>
    <property type="match status" value="1"/>
</dbReference>
<dbReference type="AlphaFoldDB" id="A0A841YZ05"/>
<dbReference type="PANTHER" id="PTHR34823">
    <property type="entry name" value="GLCNAC-BINDING PROTEIN A"/>
    <property type="match status" value="1"/>
</dbReference>
<gene>
    <name evidence="7" type="ORF">HB850_15435</name>
</gene>
<dbReference type="GO" id="GO:0030246">
    <property type="term" value="F:carbohydrate binding"/>
    <property type="evidence" value="ECO:0007669"/>
    <property type="project" value="InterPro"/>
</dbReference>
<keyword evidence="5" id="KW-0624">Polysaccharide degradation</keyword>
<dbReference type="InterPro" id="IPR036573">
    <property type="entry name" value="CBM_sf_5/12"/>
</dbReference>
<dbReference type="InterPro" id="IPR014756">
    <property type="entry name" value="Ig_E-set"/>
</dbReference>
<sequence>MKKNTFKNIAKLSVLSTACVASIMIFGGEKAHAHGFVEKPASRAYIGNMAAQQNWNDAFKMYGQSINNPQGIETDKGFPFAGPLDGQIASGDGKVGDFMLDKQTEDMWVKNNMTGGTNAFTWKYTTAHATTKWHYYITKKDWNPNDKLERSDLELIGTVNHDGSTADKNLTHYIDVPKDRSGYHVILAVWDVADTPNAFYQAIDVNLQNDGIPEEDTEAPTKVENLAQTHATTTSISLTWNESTDNTNVKEYKIFRNGQQIGKTATTNFVDEGLTSNTAYKYTVQAVDFAGNTSESSDTLTAKTLEIPAEDTEKPTSPGHLHSMGETSDSVNLMWNKSSDNVKVSQYHVYRDGKKIASTDKTSFTDTGLAAYTTYDYYIVAEDTSGNKSEASNHIQVTTQISNPENEWKAGTFTNPILYTAGTTVSHNGKEYIVVITHQNYGDTTWAPGANGNSLFKVK</sequence>
<dbReference type="EMBL" id="JAARQN010000020">
    <property type="protein sequence ID" value="MBC1459151.1"/>
    <property type="molecule type" value="Genomic_DNA"/>
</dbReference>
<dbReference type="InterPro" id="IPR013783">
    <property type="entry name" value="Ig-like_fold"/>
</dbReference>
<dbReference type="InterPro" id="IPR036116">
    <property type="entry name" value="FN3_sf"/>
</dbReference>
<feature type="domain" description="Fibronectin type-III" evidence="6">
    <location>
        <begin position="317"/>
        <end position="402"/>
    </location>
</feature>
<dbReference type="SMART" id="SM00060">
    <property type="entry name" value="FN3"/>
    <property type="match status" value="2"/>
</dbReference>
<dbReference type="Pfam" id="PF00041">
    <property type="entry name" value="fn3"/>
    <property type="match status" value="2"/>
</dbReference>
<accession>A0A841YZ05</accession>
<dbReference type="InterPro" id="IPR003610">
    <property type="entry name" value="CBM5/12"/>
</dbReference>
<evidence type="ECO:0000256" key="2">
    <source>
        <dbReference type="ARBA" id="ARBA00022801"/>
    </source>
</evidence>
<dbReference type="Proteomes" id="UP000569903">
    <property type="component" value="Unassembled WGS sequence"/>
</dbReference>
<proteinExistence type="predicted"/>
<dbReference type="SUPFAM" id="SSF81296">
    <property type="entry name" value="E set domains"/>
    <property type="match status" value="1"/>
</dbReference>
<evidence type="ECO:0000259" key="6">
    <source>
        <dbReference type="PROSITE" id="PS50853"/>
    </source>
</evidence>
<dbReference type="Gene3D" id="2.60.40.10">
    <property type="entry name" value="Immunoglobulins"/>
    <property type="match status" value="2"/>
</dbReference>
<keyword evidence="4" id="KW-0326">Glycosidase</keyword>
<comment type="caution">
    <text evidence="7">The sequence shown here is derived from an EMBL/GenBank/DDBJ whole genome shotgun (WGS) entry which is preliminary data.</text>
</comment>
<name>A0A841YZ05_9LIST</name>
<organism evidence="7 8">
    <name type="scientific">Listeria newyorkensis</name>
    <dbReference type="NCBI Taxonomy" id="1497681"/>
    <lineage>
        <taxon>Bacteria</taxon>
        <taxon>Bacillati</taxon>
        <taxon>Bacillota</taxon>
        <taxon>Bacilli</taxon>
        <taxon>Bacillales</taxon>
        <taxon>Listeriaceae</taxon>
        <taxon>Listeria</taxon>
    </lineage>
</organism>
<evidence type="ECO:0000313" key="7">
    <source>
        <dbReference type="EMBL" id="MBC1459151.1"/>
    </source>
</evidence>
<dbReference type="InterPro" id="IPR051024">
    <property type="entry name" value="GlcNAc_Chitin_IntDeg"/>
</dbReference>
<dbReference type="GO" id="GO:0004553">
    <property type="term" value="F:hydrolase activity, hydrolyzing O-glycosyl compounds"/>
    <property type="evidence" value="ECO:0007669"/>
    <property type="project" value="InterPro"/>
</dbReference>
<evidence type="ECO:0000256" key="3">
    <source>
        <dbReference type="ARBA" id="ARBA00023277"/>
    </source>
</evidence>
<keyword evidence="3" id="KW-0119">Carbohydrate metabolism</keyword>
<protein>
    <submittedName>
        <fullName evidence="7">Carbohydrate-binding protein</fullName>
    </submittedName>
</protein>
<evidence type="ECO:0000313" key="8">
    <source>
        <dbReference type="Proteomes" id="UP000569903"/>
    </source>
</evidence>
<keyword evidence="2" id="KW-0378">Hydrolase</keyword>
<dbReference type="InterPro" id="IPR004302">
    <property type="entry name" value="Cellulose/chitin-bd_N"/>
</dbReference>